<reference evidence="6 7" key="1">
    <citation type="submission" date="2020-10" db="EMBL/GenBank/DDBJ databases">
        <authorList>
            <person name="Klimov P.B."/>
            <person name="Dyachkov S.M."/>
            <person name="Chetverikov P.E."/>
        </authorList>
    </citation>
    <scope>NUCLEOTIDE SEQUENCE [LARGE SCALE GENOMIC DNA]</scope>
    <source>
        <strain evidence="6">BMOC 18-1129-001#AD2665</strain>
        <tissue evidence="6">Entire mites</tissue>
    </source>
</reference>
<evidence type="ECO:0000256" key="3">
    <source>
        <dbReference type="ARBA" id="ARBA00023132"/>
    </source>
</evidence>
<gene>
    <name evidence="6" type="primary">Nup93</name>
    <name evidence="6" type="ORF">GZH46_02430</name>
</gene>
<keyword evidence="5" id="KW-0653">Protein transport</keyword>
<feature type="non-terminal residue" evidence="6">
    <location>
        <position position="1"/>
    </location>
</feature>
<keyword evidence="5" id="KW-0811">Translocation</keyword>
<dbReference type="PANTHER" id="PTHR11225">
    <property type="entry name" value="NUCLEAR PORE COMPLEX PROTEIN NUP93 NUCLEOPORIN NUP93 DEAD EYE PROTEIN"/>
    <property type="match status" value="1"/>
</dbReference>
<evidence type="ECO:0000313" key="6">
    <source>
        <dbReference type="EMBL" id="KAG9509062.1"/>
    </source>
</evidence>
<keyword evidence="5" id="KW-0813">Transport</keyword>
<dbReference type="PANTHER" id="PTHR11225:SF4">
    <property type="entry name" value="NUCLEAR PORE COMPLEX PROTEIN NUP93"/>
    <property type="match status" value="1"/>
</dbReference>
<comment type="subcellular location">
    <subcellularLocation>
        <location evidence="1 5">Nucleus</location>
        <location evidence="1 5">Nuclear pore complex</location>
    </subcellularLocation>
</comment>
<accession>A0ABQ7S6M6</accession>
<sequence>MTTGFEDLLYQAQKLSAEVNNDPEMPRLRRNLPHLLEASSQLLNRMSSSNTSRELTEVRASVLLGSKGYDLPKVSRNLDSIISRGLKLSASTHLNAPIIRETDIQGFLKNERENAILQLIDEIKTRSREEVDKQLWHSIELEWEQEKVAILNAMVENDQDPYELESSFDAQTSSHSVLSTPMQTSFTNLASYGRNQGASLPFKSLGTSSFQDASSINSTLIGRSLGQPQSPYIERSIQNSIDPRPAKSNMDFVEIIYAKCVMTYVDRVVSSGFRPGIVESFISNIRKELIETSILDMWETVSNIIVASDDGCANLRRNINFQVGDESTEAVQENHLAHFKTLLLTGQFEMAVEYLFRSQRFRCHAVHVAIALSESGLLKKPEEYKNKPLLSKVPVDNPADSAGDASSAGFTTSLNFVNLITRYTKKFAKSNPVEAMYYFYLLRDCPSPGHENLFVTNVSELVRETKDFDNLLGYMSDFGRVGGVIDRFHQDVDEIATRVAEDCENSGDYEDAVKLYDLASRHGKVMSILSKLLSEVVTERKVAGSSRDRLEIIAMKIADRYCEPNINAPRDTAGTFYLLLDLMTFFNYYHNGQDNEALDTIQKLNLLPFITGEVELKAREFSKHPAEIRRNIAEILLATMNILHAMYKQAKATAATSARMSASDTQNREQQCRDIQQKARALITFSGMIQYRMPPDTISRLIELEVLIN</sequence>
<evidence type="ECO:0000256" key="2">
    <source>
        <dbReference type="ARBA" id="ARBA00010186"/>
    </source>
</evidence>
<evidence type="ECO:0000256" key="1">
    <source>
        <dbReference type="ARBA" id="ARBA00004567"/>
    </source>
</evidence>
<comment type="similarity">
    <text evidence="2 5">Belongs to the nucleoporin interacting component (NIC) family.</text>
</comment>
<comment type="caution">
    <text evidence="6">The sequence shown here is derived from an EMBL/GenBank/DDBJ whole genome shotgun (WGS) entry which is preliminary data.</text>
</comment>
<keyword evidence="5" id="KW-0509">mRNA transport</keyword>
<proteinExistence type="inferred from homology"/>
<dbReference type="EMBL" id="JAIFTH010000703">
    <property type="protein sequence ID" value="KAG9509062.1"/>
    <property type="molecule type" value="Genomic_DNA"/>
</dbReference>
<dbReference type="Pfam" id="PF04097">
    <property type="entry name" value="Nic96"/>
    <property type="match status" value="1"/>
</dbReference>
<keyword evidence="4 5" id="KW-0539">Nucleus</keyword>
<dbReference type="Proteomes" id="UP000825002">
    <property type="component" value="Unassembled WGS sequence"/>
</dbReference>
<protein>
    <recommendedName>
        <fullName evidence="5">Nuclear pore protein</fullName>
    </recommendedName>
</protein>
<keyword evidence="5" id="KW-0472">Membrane</keyword>
<evidence type="ECO:0000313" key="7">
    <source>
        <dbReference type="Proteomes" id="UP000825002"/>
    </source>
</evidence>
<keyword evidence="3 5" id="KW-0906">Nuclear pore complex</keyword>
<name>A0ABQ7S6M6_9ACAR</name>
<evidence type="ECO:0000256" key="5">
    <source>
        <dbReference type="RuleBase" id="RU364035"/>
    </source>
</evidence>
<organism evidence="6 7">
    <name type="scientific">Fragariocoptes setiger</name>
    <dbReference type="NCBI Taxonomy" id="1670756"/>
    <lineage>
        <taxon>Eukaryota</taxon>
        <taxon>Metazoa</taxon>
        <taxon>Ecdysozoa</taxon>
        <taxon>Arthropoda</taxon>
        <taxon>Chelicerata</taxon>
        <taxon>Arachnida</taxon>
        <taxon>Acari</taxon>
        <taxon>Acariformes</taxon>
        <taxon>Trombidiformes</taxon>
        <taxon>Prostigmata</taxon>
        <taxon>Eupodina</taxon>
        <taxon>Eriophyoidea</taxon>
        <taxon>Phytoptidae</taxon>
        <taxon>Fragariocoptes</taxon>
    </lineage>
</organism>
<dbReference type="InterPro" id="IPR007231">
    <property type="entry name" value="Nucleoporin_int_Nup93/Nic96"/>
</dbReference>
<keyword evidence="7" id="KW-1185">Reference proteome</keyword>
<evidence type="ECO:0000256" key="4">
    <source>
        <dbReference type="ARBA" id="ARBA00023242"/>
    </source>
</evidence>